<dbReference type="PANTHER" id="PTHR10584:SF166">
    <property type="entry name" value="RIBOKINASE"/>
    <property type="match status" value="1"/>
</dbReference>
<dbReference type="GO" id="GO:0019303">
    <property type="term" value="P:D-ribose catabolic process"/>
    <property type="evidence" value="ECO:0007669"/>
    <property type="project" value="UniProtKB-UniRule"/>
</dbReference>
<evidence type="ECO:0000256" key="7">
    <source>
        <dbReference type="ARBA" id="ARBA00022777"/>
    </source>
</evidence>
<keyword evidence="12" id="KW-0539">Nucleus</keyword>
<accession>A0A1E4RFY1</accession>
<dbReference type="CDD" id="cd01174">
    <property type="entry name" value="ribokinase"/>
    <property type="match status" value="1"/>
</dbReference>
<evidence type="ECO:0000256" key="10">
    <source>
        <dbReference type="ARBA" id="ARBA00022958"/>
    </source>
</evidence>
<evidence type="ECO:0000256" key="1">
    <source>
        <dbReference type="ARBA" id="ARBA00005380"/>
    </source>
</evidence>
<keyword evidence="11 12" id="KW-0119">Carbohydrate metabolism</keyword>
<dbReference type="Pfam" id="PF00294">
    <property type="entry name" value="PfkB"/>
    <property type="match status" value="1"/>
</dbReference>
<dbReference type="OrthoDB" id="415590at2759"/>
<feature type="binding site" evidence="12">
    <location>
        <position position="281"/>
    </location>
    <ligand>
        <name>substrate</name>
    </ligand>
</feature>
<feature type="active site" description="Proton acceptor" evidence="12">
    <location>
        <position position="281"/>
    </location>
</feature>
<feature type="domain" description="Carbohydrate kinase PfkB" evidence="13">
    <location>
        <begin position="2"/>
        <end position="323"/>
    </location>
</feature>
<dbReference type="InterPro" id="IPR029056">
    <property type="entry name" value="Ribokinase-like"/>
</dbReference>
<dbReference type="PROSITE" id="PS00584">
    <property type="entry name" value="PFKB_KINASES_2"/>
    <property type="match status" value="1"/>
</dbReference>
<keyword evidence="12" id="KW-0963">Cytoplasm</keyword>
<feature type="binding site" evidence="12">
    <location>
        <position position="147"/>
    </location>
    <ligand>
        <name>substrate</name>
    </ligand>
</feature>
<comment type="cofactor">
    <cofactor evidence="12">
        <name>Mg(2+)</name>
        <dbReference type="ChEBI" id="CHEBI:18420"/>
    </cofactor>
    <text evidence="12">Requires a divalent cation, most likely magnesium in vivo, as an electrophilic catalyst to aid phosphoryl group transfer. It is the chelate of the metal and the nucleotide that is the actual substrate.</text>
</comment>
<feature type="binding site" evidence="12">
    <location>
        <position position="311"/>
    </location>
    <ligand>
        <name>K(+)</name>
        <dbReference type="ChEBI" id="CHEBI:29103"/>
    </ligand>
</feature>
<comment type="subcellular location">
    <subcellularLocation>
        <location evidence="12">Cytoplasm</location>
    </subcellularLocation>
    <subcellularLocation>
        <location evidence="12">Nucleus</location>
    </subcellularLocation>
</comment>
<dbReference type="GeneID" id="30998208"/>
<dbReference type="GO" id="GO:0004747">
    <property type="term" value="F:ribokinase activity"/>
    <property type="evidence" value="ECO:0007669"/>
    <property type="project" value="UniProtKB-UniRule"/>
</dbReference>
<dbReference type="EMBL" id="KV454543">
    <property type="protein sequence ID" value="ODV66163.1"/>
    <property type="molecule type" value="Genomic_DNA"/>
</dbReference>
<evidence type="ECO:0000256" key="12">
    <source>
        <dbReference type="HAMAP-Rule" id="MF_03215"/>
    </source>
</evidence>
<keyword evidence="6 12" id="KW-0547">Nucleotide-binding</keyword>
<dbReference type="UniPathway" id="UPA00916">
    <property type="reaction ID" value="UER00889"/>
</dbReference>
<dbReference type="InterPro" id="IPR002173">
    <property type="entry name" value="Carboh/pur_kinase_PfkB_CS"/>
</dbReference>
<keyword evidence="4 12" id="KW-0808">Transferase</keyword>
<feature type="binding site" evidence="12">
    <location>
        <position position="193"/>
    </location>
    <ligand>
        <name>ATP</name>
        <dbReference type="ChEBI" id="CHEBI:30616"/>
    </ligand>
</feature>
<dbReference type="GO" id="GO:0005524">
    <property type="term" value="F:ATP binding"/>
    <property type="evidence" value="ECO:0007669"/>
    <property type="project" value="UniProtKB-UniRule"/>
</dbReference>
<reference evidence="15" key="1">
    <citation type="submission" date="2016-05" db="EMBL/GenBank/DDBJ databases">
        <title>Comparative genomics of biotechnologically important yeasts.</title>
        <authorList>
            <consortium name="DOE Joint Genome Institute"/>
            <person name="Riley R."/>
            <person name="Haridas S."/>
            <person name="Wolfe K.H."/>
            <person name="Lopes M.R."/>
            <person name="Hittinger C.T."/>
            <person name="Goker M."/>
            <person name="Salamov A."/>
            <person name="Wisecaver J."/>
            <person name="Long T.M."/>
            <person name="Aerts A.L."/>
            <person name="Barry K."/>
            <person name="Choi C."/>
            <person name="Clum A."/>
            <person name="Coughlan A.Y."/>
            <person name="Deshpande S."/>
            <person name="Douglass A.P."/>
            <person name="Hanson S.J."/>
            <person name="Klenk H.-P."/>
            <person name="Labutti K."/>
            <person name="Lapidus A."/>
            <person name="Lindquist E."/>
            <person name="Lipzen A."/>
            <person name="Meier-Kolthoff J.P."/>
            <person name="Ohm R.A."/>
            <person name="Otillar R.P."/>
            <person name="Pangilinan J."/>
            <person name="Peng Y."/>
            <person name="Rokas A."/>
            <person name="Rosa C.A."/>
            <person name="Scheuner C."/>
            <person name="Sibirny A.A."/>
            <person name="Slot J.C."/>
            <person name="Stielow J.B."/>
            <person name="Sun H."/>
            <person name="Kurtzman C.P."/>
            <person name="Blackwell M."/>
            <person name="Grigoriev I.V."/>
            <person name="Jeffries T.W."/>
        </authorList>
    </citation>
    <scope>NUCLEOTIDE SEQUENCE [LARGE SCALE GENOMIC DNA]</scope>
    <source>
        <strain evidence="15">NRRL Y-1933</strain>
    </source>
</reference>
<evidence type="ECO:0000313" key="14">
    <source>
        <dbReference type="EMBL" id="ODV66163.1"/>
    </source>
</evidence>
<evidence type="ECO:0000256" key="3">
    <source>
        <dbReference type="ARBA" id="ARBA00016943"/>
    </source>
</evidence>
<evidence type="ECO:0000313" key="15">
    <source>
        <dbReference type="Proteomes" id="UP000095085"/>
    </source>
</evidence>
<dbReference type="InterPro" id="IPR002139">
    <property type="entry name" value="Ribo/fructo_kinase"/>
</dbReference>
<dbReference type="Proteomes" id="UP000095085">
    <property type="component" value="Unassembled WGS sequence"/>
</dbReference>
<dbReference type="PRINTS" id="PR00990">
    <property type="entry name" value="RIBOKINASE"/>
</dbReference>
<dbReference type="STRING" id="984485.A0A1E4RFY1"/>
<feature type="binding site" evidence="12">
    <location>
        <position position="314"/>
    </location>
    <ligand>
        <name>K(+)</name>
        <dbReference type="ChEBI" id="CHEBI:29103"/>
    </ligand>
</feature>
<feature type="binding site" evidence="12">
    <location>
        <position position="316"/>
    </location>
    <ligand>
        <name>K(+)</name>
        <dbReference type="ChEBI" id="CHEBI:29103"/>
    </ligand>
</feature>
<feature type="binding site" evidence="12">
    <location>
        <position position="275"/>
    </location>
    <ligand>
        <name>K(+)</name>
        <dbReference type="ChEBI" id="CHEBI:29103"/>
    </ligand>
</feature>
<keyword evidence="5 12" id="KW-0479">Metal-binding</keyword>
<comment type="catalytic activity">
    <reaction evidence="12">
        <text>D-ribose + ATP = D-ribose 5-phosphate + ADP + H(+)</text>
        <dbReference type="Rhea" id="RHEA:13697"/>
        <dbReference type="ChEBI" id="CHEBI:15378"/>
        <dbReference type="ChEBI" id="CHEBI:30616"/>
        <dbReference type="ChEBI" id="CHEBI:47013"/>
        <dbReference type="ChEBI" id="CHEBI:78346"/>
        <dbReference type="ChEBI" id="CHEBI:456216"/>
        <dbReference type="EC" id="2.7.1.15"/>
    </reaction>
</comment>
<evidence type="ECO:0000259" key="13">
    <source>
        <dbReference type="Pfam" id="PF00294"/>
    </source>
</evidence>
<proteinExistence type="inferred from homology"/>
<comment type="subunit">
    <text evidence="12">Homodimer.</text>
</comment>
<keyword evidence="9 12" id="KW-0460">Magnesium</keyword>
<evidence type="ECO:0000256" key="9">
    <source>
        <dbReference type="ARBA" id="ARBA00022842"/>
    </source>
</evidence>
<sequence length="331" mass="35662">MSTITVIGSLNYDLVTFTNKVPAGGETYQANSFENHLGGKGLNEALAAARLSSGATHKVRMVGNIGDDSFGKELKQALVDAKVDTEYIKTIKNQSSGVAVILVEEESGENRILITAGANGDLKPTQQEYQTYFSQVDGDQYVILQNEYPHTIESINWIHANHPKINISYNPSPYKPELITEKTWAQIDLLIVNEGEALDVAANLLSSKESDEFKTTIENDKVKGFSQLAGKLQQLINPKNVSTVVITMGSAGSIYTSKEIEPTFAPSVKVDKVIDTTGAGDTFFGGVVLQLAAGESLPTAIKFATIASSIVIQKKGAAESIPTIEDVKKHL</sequence>
<keyword evidence="8 12" id="KW-0067">ATP-binding</keyword>
<comment type="pathway">
    <text evidence="12">Carbohydrate metabolism; D-ribose degradation; D-ribose 5-phosphate from beta-D-ribopyranose: step 2/2.</text>
</comment>
<feature type="binding site" evidence="12">
    <location>
        <begin position="39"/>
        <end position="43"/>
    </location>
    <ligand>
        <name>substrate</name>
    </ligand>
</feature>
<dbReference type="GO" id="GO:0046872">
    <property type="term" value="F:metal ion binding"/>
    <property type="evidence" value="ECO:0007669"/>
    <property type="project" value="UniProtKB-KW"/>
</dbReference>
<comment type="activity regulation">
    <text evidence="12">Activated by a monovalent cation that binds near, but not in, the active site. The most likely occupant of the site in vivo is potassium. Ion binding induces a conformational change that may alter substrate affinity.</text>
</comment>
<dbReference type="AlphaFoldDB" id="A0A1E4RFY1"/>
<feature type="binding site" evidence="12">
    <location>
        <begin position="11"/>
        <end position="13"/>
    </location>
    <ligand>
        <name>substrate</name>
    </ligand>
</feature>
<evidence type="ECO:0000256" key="5">
    <source>
        <dbReference type="ARBA" id="ARBA00022723"/>
    </source>
</evidence>
<feature type="binding site" evidence="12">
    <location>
        <position position="320"/>
    </location>
    <ligand>
        <name>K(+)</name>
        <dbReference type="ChEBI" id="CHEBI:29103"/>
    </ligand>
</feature>
<gene>
    <name evidence="12" type="primary">RBK1</name>
    <name evidence="14" type="ORF">HYPBUDRAFT_7461</name>
</gene>
<protein>
    <recommendedName>
        <fullName evidence="3 12">Ribokinase</fullName>
        <shortName evidence="12">RK</shortName>
        <ecNumber evidence="2 12">2.7.1.15</ecNumber>
    </recommendedName>
</protein>
<evidence type="ECO:0000256" key="8">
    <source>
        <dbReference type="ARBA" id="ARBA00022840"/>
    </source>
</evidence>
<dbReference type="InterPro" id="IPR011877">
    <property type="entry name" value="Ribokinase"/>
</dbReference>
<dbReference type="Gene3D" id="3.40.1190.20">
    <property type="match status" value="1"/>
</dbReference>
<comment type="similarity">
    <text evidence="12">Belongs to the carbohydrate kinase PfkB family. Ribokinase subfamily.</text>
</comment>
<dbReference type="GO" id="GO:0005634">
    <property type="term" value="C:nucleus"/>
    <property type="evidence" value="ECO:0007669"/>
    <property type="project" value="UniProtKB-SubCell"/>
</dbReference>
<dbReference type="EC" id="2.7.1.15" evidence="2 12"/>
<evidence type="ECO:0000256" key="4">
    <source>
        <dbReference type="ARBA" id="ARBA00022679"/>
    </source>
</evidence>
<comment type="function">
    <text evidence="12">Catalyzes the phosphorylation of ribose at O-5 in a reaction requiring ATP and magnesium. The resulting D-ribose-5-phosphate can then be used either for sythesis of nucleotides, histidine, and tryptophan, or as a component of the pentose phosphate pathway.</text>
</comment>
<feature type="binding site" evidence="12">
    <location>
        <position position="277"/>
    </location>
    <ligand>
        <name>K(+)</name>
        <dbReference type="ChEBI" id="CHEBI:29103"/>
    </ligand>
</feature>
<comment type="caution">
    <text evidence="12">Lacks conserved residue(s) required for the propagation of feature annotation.</text>
</comment>
<dbReference type="HAMAP" id="MF_01987">
    <property type="entry name" value="Ribokinase"/>
    <property type="match status" value="1"/>
</dbReference>
<dbReference type="RefSeq" id="XP_020075230.1">
    <property type="nucleotide sequence ID" value="XM_020223659.1"/>
</dbReference>
<dbReference type="SUPFAM" id="SSF53613">
    <property type="entry name" value="Ribokinase-like"/>
    <property type="match status" value="1"/>
</dbReference>
<organism evidence="14 15">
    <name type="scientific">Hyphopichia burtonii NRRL Y-1933</name>
    <dbReference type="NCBI Taxonomy" id="984485"/>
    <lineage>
        <taxon>Eukaryota</taxon>
        <taxon>Fungi</taxon>
        <taxon>Dikarya</taxon>
        <taxon>Ascomycota</taxon>
        <taxon>Saccharomycotina</taxon>
        <taxon>Pichiomycetes</taxon>
        <taxon>Debaryomycetaceae</taxon>
        <taxon>Hyphopichia</taxon>
    </lineage>
</organism>
<keyword evidence="10 12" id="KW-0630">Potassium</keyword>
<evidence type="ECO:0000256" key="11">
    <source>
        <dbReference type="ARBA" id="ARBA00023277"/>
    </source>
</evidence>
<dbReference type="PANTHER" id="PTHR10584">
    <property type="entry name" value="SUGAR KINASE"/>
    <property type="match status" value="1"/>
</dbReference>
<dbReference type="GO" id="GO:0005737">
    <property type="term" value="C:cytoplasm"/>
    <property type="evidence" value="ECO:0007669"/>
    <property type="project" value="UniProtKB-SubCell"/>
</dbReference>
<name>A0A1E4RFY1_9ASCO</name>
<comment type="similarity">
    <text evidence="1">Belongs to the carbohydrate kinase pfkB family.</text>
</comment>
<feature type="binding site" evidence="12">
    <location>
        <begin position="280"/>
        <end position="281"/>
    </location>
    <ligand>
        <name>ATP</name>
        <dbReference type="ChEBI" id="CHEBI:30616"/>
    </ligand>
</feature>
<dbReference type="InterPro" id="IPR011611">
    <property type="entry name" value="PfkB_dom"/>
</dbReference>
<keyword evidence="15" id="KW-1185">Reference proteome</keyword>
<keyword evidence="7 12" id="KW-0418">Kinase</keyword>
<evidence type="ECO:0000256" key="2">
    <source>
        <dbReference type="ARBA" id="ARBA00012035"/>
    </source>
</evidence>
<feature type="binding site" evidence="12">
    <location>
        <begin position="247"/>
        <end position="252"/>
    </location>
    <ligand>
        <name>ATP</name>
        <dbReference type="ChEBI" id="CHEBI:30616"/>
    </ligand>
</feature>
<evidence type="ECO:0000256" key="6">
    <source>
        <dbReference type="ARBA" id="ARBA00022741"/>
    </source>
</evidence>